<comment type="caution">
    <text evidence="1">The sequence shown here is derived from an EMBL/GenBank/DDBJ whole genome shotgun (WGS) entry which is preliminary data.</text>
</comment>
<dbReference type="Proteomes" id="UP001276659">
    <property type="component" value="Unassembled WGS sequence"/>
</dbReference>
<evidence type="ECO:0000313" key="1">
    <source>
        <dbReference type="EMBL" id="KAK3168923.1"/>
    </source>
</evidence>
<keyword evidence="2" id="KW-1185">Reference proteome</keyword>
<sequence length="514" mass="56855">MPLVERYDDWNIHDGSHDDPHTLDFDHRIEAIDARNGPEMHDVENIVLCDTHGPAPWPSDREGIAHWSRRWDGAIFKLKGSSSQFSTLQSAELATRPPQFGNPVYNIGGPLGTQLKVSPNAHVLRHALSDDNNDAFSNAIAGYGTFTTDLDQFPGNSGGPVIDGNTGLIVGHTSSTQHEVSGSTSVDRESWENEFLMDSQNYKTCTGKINPYLVTLRPNDDTFRVHPKYLRTLSGAPFKDDLINNLTHSCPGDIGPNGLLQAKDRYQAVFSRHHFDSSDVYLRNITARVDRSAMFMTPLSKIVKHFEGSTLDIKFAGQNGEFKKPDTASSIFITIGSGEWETPLRQVAKDVGPWTPDGINVWSTTVDLSSAANRNEIPTPCLEAPLGLISWTHICLEQPQNNPPEMVGLNFIVRRPSFPFPVNSAWPPDRPDITHNAKDANLNWPAEEFHFATSVGSTSGQSQRGGTVGKATMTQCDKGMWHWETDIDRVWANPRQPGFGLLDPLLSDVDPELA</sequence>
<accession>A0AAD9Z3N1</accession>
<name>A0AAD9Z3N1_9LECA</name>
<reference evidence="1" key="1">
    <citation type="submission" date="2022-11" db="EMBL/GenBank/DDBJ databases">
        <title>Chromosomal genome sequence assembly and mating type (MAT) locus characterization of the leprose asexual lichenized fungus Lepraria neglecta (Nyl.) Erichsen.</title>
        <authorList>
            <person name="Allen J.L."/>
            <person name="Pfeffer B."/>
        </authorList>
    </citation>
    <scope>NUCLEOTIDE SEQUENCE</scope>
    <source>
        <strain evidence="1">Allen 5258</strain>
    </source>
</reference>
<protein>
    <recommendedName>
        <fullName evidence="3">Serine protease</fullName>
    </recommendedName>
</protein>
<organism evidence="1 2">
    <name type="scientific">Lepraria neglecta</name>
    <dbReference type="NCBI Taxonomy" id="209136"/>
    <lineage>
        <taxon>Eukaryota</taxon>
        <taxon>Fungi</taxon>
        <taxon>Dikarya</taxon>
        <taxon>Ascomycota</taxon>
        <taxon>Pezizomycotina</taxon>
        <taxon>Lecanoromycetes</taxon>
        <taxon>OSLEUM clade</taxon>
        <taxon>Lecanoromycetidae</taxon>
        <taxon>Lecanorales</taxon>
        <taxon>Lecanorineae</taxon>
        <taxon>Stereocaulaceae</taxon>
        <taxon>Lepraria</taxon>
    </lineage>
</organism>
<dbReference type="Pfam" id="PF13365">
    <property type="entry name" value="Trypsin_2"/>
    <property type="match status" value="1"/>
</dbReference>
<dbReference type="EMBL" id="JASNWA010000010">
    <property type="protein sequence ID" value="KAK3168923.1"/>
    <property type="molecule type" value="Genomic_DNA"/>
</dbReference>
<dbReference type="Gene3D" id="2.40.10.120">
    <property type="match status" value="1"/>
</dbReference>
<dbReference type="AlphaFoldDB" id="A0AAD9Z3N1"/>
<evidence type="ECO:0008006" key="3">
    <source>
        <dbReference type="Google" id="ProtNLM"/>
    </source>
</evidence>
<gene>
    <name evidence="1" type="ORF">OEA41_005371</name>
</gene>
<proteinExistence type="predicted"/>
<dbReference type="SUPFAM" id="SSF50494">
    <property type="entry name" value="Trypsin-like serine proteases"/>
    <property type="match status" value="1"/>
</dbReference>
<dbReference type="InterPro" id="IPR009003">
    <property type="entry name" value="Peptidase_S1_PA"/>
</dbReference>
<evidence type="ECO:0000313" key="2">
    <source>
        <dbReference type="Proteomes" id="UP001276659"/>
    </source>
</evidence>